<feature type="region of interest" description="Disordered" evidence="11">
    <location>
        <begin position="452"/>
        <end position="532"/>
    </location>
</feature>
<keyword evidence="9" id="KW-0807">Transducer</keyword>
<feature type="transmembrane region" description="Helical" evidence="12">
    <location>
        <begin position="86"/>
        <end position="106"/>
    </location>
</feature>
<dbReference type="InterPro" id="IPR017978">
    <property type="entry name" value="GPCR_3_C"/>
</dbReference>
<evidence type="ECO:0000256" key="1">
    <source>
        <dbReference type="ARBA" id="ARBA00004141"/>
    </source>
</evidence>
<dbReference type="PRINTS" id="PR01176">
    <property type="entry name" value="GABABRECEPTR"/>
</dbReference>
<keyword evidence="4 12" id="KW-1133">Transmembrane helix</keyword>
<keyword evidence="7" id="KW-0675">Receptor</keyword>
<dbReference type="Proteomes" id="UP001066276">
    <property type="component" value="Chromosome 8"/>
</dbReference>
<dbReference type="PANTHER" id="PTHR10519">
    <property type="entry name" value="GABA-B RECEPTOR"/>
    <property type="match status" value="1"/>
</dbReference>
<feature type="transmembrane region" description="Helical" evidence="12">
    <location>
        <begin position="126"/>
        <end position="145"/>
    </location>
</feature>
<feature type="transmembrane region" description="Helical" evidence="12">
    <location>
        <begin position="290"/>
        <end position="311"/>
    </location>
</feature>
<dbReference type="AlphaFoldDB" id="A0AAV7N8U1"/>
<evidence type="ECO:0000256" key="10">
    <source>
        <dbReference type="SAM" id="Coils"/>
    </source>
</evidence>
<keyword evidence="15" id="KW-1185">Reference proteome</keyword>
<keyword evidence="3 12" id="KW-0812">Transmembrane</keyword>
<feature type="domain" description="G-protein coupled receptors family 3 profile" evidence="13">
    <location>
        <begin position="49"/>
        <end position="314"/>
    </location>
</feature>
<dbReference type="CDD" id="cd15292">
    <property type="entry name" value="7tmC_GPR156"/>
    <property type="match status" value="1"/>
</dbReference>
<proteinExistence type="inferred from homology"/>
<dbReference type="GO" id="GO:0007214">
    <property type="term" value="P:gamma-aminobutyric acid signaling pathway"/>
    <property type="evidence" value="ECO:0007669"/>
    <property type="project" value="TreeGrafter"/>
</dbReference>
<evidence type="ECO:0000256" key="12">
    <source>
        <dbReference type="SAM" id="Phobius"/>
    </source>
</evidence>
<evidence type="ECO:0000256" key="7">
    <source>
        <dbReference type="ARBA" id="ARBA00023170"/>
    </source>
</evidence>
<feature type="compositionally biased region" description="Basic and acidic residues" evidence="11">
    <location>
        <begin position="741"/>
        <end position="759"/>
    </location>
</feature>
<feature type="transmembrane region" description="Helical" evidence="12">
    <location>
        <begin position="165"/>
        <end position="187"/>
    </location>
</feature>
<dbReference type="GO" id="GO:0038039">
    <property type="term" value="C:G protein-coupled receptor heterodimeric complex"/>
    <property type="evidence" value="ECO:0007669"/>
    <property type="project" value="TreeGrafter"/>
</dbReference>
<dbReference type="EMBL" id="JANPWB010000012">
    <property type="protein sequence ID" value="KAJ1112491.1"/>
    <property type="molecule type" value="Genomic_DNA"/>
</dbReference>
<evidence type="ECO:0000313" key="15">
    <source>
        <dbReference type="Proteomes" id="UP001066276"/>
    </source>
</evidence>
<name>A0AAV7N8U1_PLEWA</name>
<keyword evidence="8" id="KW-0325">Glycoprotein</keyword>
<feature type="region of interest" description="Disordered" evidence="11">
    <location>
        <begin position="657"/>
        <end position="768"/>
    </location>
</feature>
<gene>
    <name evidence="14" type="ORF">NDU88_000755</name>
</gene>
<evidence type="ECO:0000256" key="11">
    <source>
        <dbReference type="SAM" id="MobiDB-lite"/>
    </source>
</evidence>
<dbReference type="PROSITE" id="PS50259">
    <property type="entry name" value="G_PROTEIN_RECEP_F3_4"/>
    <property type="match status" value="1"/>
</dbReference>
<evidence type="ECO:0000256" key="8">
    <source>
        <dbReference type="ARBA" id="ARBA00023180"/>
    </source>
</evidence>
<dbReference type="GO" id="GO:0004965">
    <property type="term" value="F:G protein-coupled GABA receptor activity"/>
    <property type="evidence" value="ECO:0007669"/>
    <property type="project" value="InterPro"/>
</dbReference>
<organism evidence="14 15">
    <name type="scientific">Pleurodeles waltl</name>
    <name type="common">Iberian ribbed newt</name>
    <dbReference type="NCBI Taxonomy" id="8319"/>
    <lineage>
        <taxon>Eukaryota</taxon>
        <taxon>Metazoa</taxon>
        <taxon>Chordata</taxon>
        <taxon>Craniata</taxon>
        <taxon>Vertebrata</taxon>
        <taxon>Euteleostomi</taxon>
        <taxon>Amphibia</taxon>
        <taxon>Batrachia</taxon>
        <taxon>Caudata</taxon>
        <taxon>Salamandroidea</taxon>
        <taxon>Salamandridae</taxon>
        <taxon>Pleurodelinae</taxon>
        <taxon>Pleurodeles</taxon>
    </lineage>
</organism>
<feature type="compositionally biased region" description="Polar residues" evidence="11">
    <location>
        <begin position="508"/>
        <end position="531"/>
    </location>
</feature>
<accession>A0AAV7N8U1</accession>
<feature type="transmembrane region" description="Helical" evidence="12">
    <location>
        <begin position="225"/>
        <end position="248"/>
    </location>
</feature>
<comment type="caution">
    <text evidence="14">The sequence shown here is derived from an EMBL/GenBank/DDBJ whole genome shotgun (WGS) entry which is preliminary data.</text>
</comment>
<evidence type="ECO:0000256" key="2">
    <source>
        <dbReference type="ARBA" id="ARBA00008991"/>
    </source>
</evidence>
<keyword evidence="6 12" id="KW-0472">Membrane</keyword>
<protein>
    <recommendedName>
        <fullName evidence="13">G-protein coupled receptors family 3 profile domain-containing protein</fullName>
    </recommendedName>
</protein>
<evidence type="ECO:0000256" key="4">
    <source>
        <dbReference type="ARBA" id="ARBA00022989"/>
    </source>
</evidence>
<reference evidence="14" key="1">
    <citation type="journal article" date="2022" name="bioRxiv">
        <title>Sequencing and chromosome-scale assembly of the giantPleurodeles waltlgenome.</title>
        <authorList>
            <person name="Brown T."/>
            <person name="Elewa A."/>
            <person name="Iarovenko S."/>
            <person name="Subramanian E."/>
            <person name="Araus A.J."/>
            <person name="Petzold A."/>
            <person name="Susuki M."/>
            <person name="Suzuki K.-i.T."/>
            <person name="Hayashi T."/>
            <person name="Toyoda A."/>
            <person name="Oliveira C."/>
            <person name="Osipova E."/>
            <person name="Leigh N.D."/>
            <person name="Simon A."/>
            <person name="Yun M.H."/>
        </authorList>
    </citation>
    <scope>NUCLEOTIDE SEQUENCE</scope>
    <source>
        <strain evidence="14">20211129_DDA</strain>
        <tissue evidence="14">Liver</tissue>
    </source>
</reference>
<evidence type="ECO:0000256" key="5">
    <source>
        <dbReference type="ARBA" id="ARBA00023040"/>
    </source>
</evidence>
<dbReference type="InterPro" id="IPR041946">
    <property type="entry name" value="GPR156_7TM"/>
</dbReference>
<feature type="compositionally biased region" description="Polar residues" evidence="11">
    <location>
        <begin position="475"/>
        <end position="484"/>
    </location>
</feature>
<keyword evidence="5" id="KW-0297">G-protein coupled receptor</keyword>
<dbReference type="InterPro" id="IPR002455">
    <property type="entry name" value="GPCR3_GABA-B"/>
</dbReference>
<feature type="transmembrane region" description="Helical" evidence="12">
    <location>
        <begin position="260"/>
        <end position="284"/>
    </location>
</feature>
<keyword evidence="10" id="KW-0175">Coiled coil</keyword>
<feature type="transmembrane region" description="Helical" evidence="12">
    <location>
        <begin position="47"/>
        <end position="74"/>
    </location>
</feature>
<evidence type="ECO:0000256" key="6">
    <source>
        <dbReference type="ARBA" id="ARBA00023136"/>
    </source>
</evidence>
<evidence type="ECO:0000259" key="13">
    <source>
        <dbReference type="PROSITE" id="PS50259"/>
    </source>
</evidence>
<feature type="compositionally biased region" description="Polar residues" evidence="11">
    <location>
        <begin position="665"/>
        <end position="674"/>
    </location>
</feature>
<comment type="similarity">
    <text evidence="2">Belongs to the G-protein coupled receptor 3 family. GABA-B receptor subfamily.</text>
</comment>
<evidence type="ECO:0000313" key="14">
    <source>
        <dbReference type="EMBL" id="KAJ1112491.1"/>
    </source>
</evidence>
<comment type="subcellular location">
    <subcellularLocation>
        <location evidence="1">Membrane</location>
        <topology evidence="1">Multi-pass membrane protein</topology>
    </subcellularLocation>
</comment>
<evidence type="ECO:0000256" key="3">
    <source>
        <dbReference type="ARBA" id="ARBA00022692"/>
    </source>
</evidence>
<sequence length="833" mass="92495">METAANCTGVCGCHAEGTNSSQKAWRLLQELCRATQQTSMDSSRISALLLGALCTLLTCGLLLAVFFFAFTIRFKNNRIVKMSSPNLNVVTLLGSGLTYVSGYLFGIQEHNMAAGASVETLVQMRIGMLYLGVSLVFGPILGKSWRLYKVFTQRVPDKRVIIKDIQLLGMVAALLLVDILLLLTWMLSDPVHCVQSLNAAIRVAEKDVSCSVTMIQFCASVYSELWILLLFGFKGTVLIYGTYLAGLTENVSSPPVNQSLTIMVGVNLVVLIAGVVLLVTRFFYAWSNLVFGLTSGGIFLCTTTVNCFIFIPQLMQWRQFEEEHNQSIGQMAKFFNSPSKSFRSMYSEEQIYHLLGENNSMKRLLTEKDAVIESLQEQVNNAKEKLYRLMSTDYDDQHPGANPSSTVVFSHSTEGEADNAGHSMTTADSWTEKAISVDQGREVLCVNVPIQNQAPSSNHHKNSNNCDPMEKLNLDSVSSGNNATEAPLDGSVTRPACTTKKDGKERWTNSSDGSSGFEDQQSSLDNSTAPENNVLLRPTLPLTLPGTTEQLSPRVNYVSSEKLQEILKELSIDTTVGIRNLKSPERPRRASQGMQQETNLRSPEAFRNVCLSLSPYIMRRRRGHAYSSKNLPPSSYHLGPLPPHVLCMMNKRDGMACNGLEPQTEEQLPPTNTGQEREVHPRSKSTRPAFNRDLSLQYEDHNSSPENLGDVKQFGVNNNHFPKRRRSRPAEQFALSPLKGPRHEAANNETVDDPRKRYTQDSLDSDSSSSEEYFCCCHRPFCEICFENPYDSSDSGTSGTDGETFGKSEHWVKMCAGAQTVVNFKEDLQPTFV</sequence>
<feature type="coiled-coil region" evidence="10">
    <location>
        <begin position="358"/>
        <end position="392"/>
    </location>
</feature>
<dbReference type="PANTHER" id="PTHR10519:SF20">
    <property type="entry name" value="G-PROTEIN COUPLED RECEPTOR 156-RELATED"/>
    <property type="match status" value="1"/>
</dbReference>
<dbReference type="Pfam" id="PF00003">
    <property type="entry name" value="7tm_3"/>
    <property type="match status" value="1"/>
</dbReference>
<evidence type="ECO:0000256" key="9">
    <source>
        <dbReference type="ARBA" id="ARBA00023224"/>
    </source>
</evidence>